<dbReference type="PROSITE" id="PS50110">
    <property type="entry name" value="RESPONSE_REGULATORY"/>
    <property type="match status" value="1"/>
</dbReference>
<evidence type="ECO:0000256" key="4">
    <source>
        <dbReference type="ARBA" id="ARBA00022553"/>
    </source>
</evidence>
<dbReference type="SMART" id="SM00387">
    <property type="entry name" value="HATPase_c"/>
    <property type="match status" value="1"/>
</dbReference>
<dbReference type="CDD" id="cd00082">
    <property type="entry name" value="HisKA"/>
    <property type="match status" value="1"/>
</dbReference>
<dbReference type="Gene3D" id="1.10.287.130">
    <property type="match status" value="1"/>
</dbReference>
<gene>
    <name evidence="16" type="ORF">CATMQ487_05270</name>
</gene>
<feature type="domain" description="PAS" evidence="13">
    <location>
        <begin position="528"/>
        <end position="557"/>
    </location>
</feature>
<dbReference type="SUPFAM" id="SSF47226">
    <property type="entry name" value="Histidine-containing phosphotransfer domain, HPT domain"/>
    <property type="match status" value="1"/>
</dbReference>
<dbReference type="CDD" id="cd00130">
    <property type="entry name" value="PAS"/>
    <property type="match status" value="2"/>
</dbReference>
<dbReference type="PROSITE" id="PS50839">
    <property type="entry name" value="CHASE"/>
    <property type="match status" value="1"/>
</dbReference>
<dbReference type="SMART" id="SM00086">
    <property type="entry name" value="PAC"/>
    <property type="match status" value="2"/>
</dbReference>
<dbReference type="PANTHER" id="PTHR45339:SF5">
    <property type="entry name" value="HISTIDINE KINASE"/>
    <property type="match status" value="1"/>
</dbReference>
<keyword evidence="4 9" id="KW-0597">Phosphoprotein</keyword>
<protein>
    <recommendedName>
        <fullName evidence="3">histidine kinase</fullName>
        <ecNumber evidence="3">2.7.13.3</ecNumber>
    </recommendedName>
</protein>
<dbReference type="SUPFAM" id="SSF55874">
    <property type="entry name" value="ATPase domain of HSP90 chaperone/DNA topoisomerase II/histidine kinase"/>
    <property type="match status" value="1"/>
</dbReference>
<keyword evidence="16" id="KW-0808">Transferase</keyword>
<dbReference type="InterPro" id="IPR036890">
    <property type="entry name" value="HATPase_C_sf"/>
</dbReference>
<feature type="modified residue" description="4-aspartylphosphate" evidence="9">
    <location>
        <position position="1116"/>
    </location>
</feature>
<dbReference type="Pfam" id="PF00989">
    <property type="entry name" value="PAS"/>
    <property type="match status" value="1"/>
</dbReference>
<dbReference type="Pfam" id="PF03924">
    <property type="entry name" value="CHASE"/>
    <property type="match status" value="1"/>
</dbReference>
<dbReference type="SUPFAM" id="SSF55785">
    <property type="entry name" value="PYP-like sensor domain (PAS domain)"/>
    <property type="match status" value="2"/>
</dbReference>
<dbReference type="PRINTS" id="PR00344">
    <property type="entry name" value="BCTRLSENSOR"/>
</dbReference>
<dbReference type="InterPro" id="IPR004358">
    <property type="entry name" value="Sig_transdc_His_kin-like_C"/>
</dbReference>
<dbReference type="InterPro" id="IPR036641">
    <property type="entry name" value="HPT_dom_sf"/>
</dbReference>
<feature type="domain" description="PAC" evidence="14">
    <location>
        <begin position="582"/>
        <end position="636"/>
    </location>
</feature>
<feature type="domain" description="Response regulatory" evidence="12">
    <location>
        <begin position="1065"/>
        <end position="1183"/>
    </location>
</feature>
<keyword evidence="8" id="KW-0472">Membrane</keyword>
<dbReference type="Pfam" id="PF02518">
    <property type="entry name" value="HATPase_c"/>
    <property type="match status" value="1"/>
</dbReference>
<evidence type="ECO:0000259" key="11">
    <source>
        <dbReference type="PROSITE" id="PS50109"/>
    </source>
</evidence>
<dbReference type="InterPro" id="IPR036097">
    <property type="entry name" value="HisK_dim/P_sf"/>
</dbReference>
<keyword evidence="17" id="KW-1185">Reference proteome</keyword>
<evidence type="ECO:0000259" key="15">
    <source>
        <dbReference type="PROSITE" id="PS50839"/>
    </source>
</evidence>
<dbReference type="Proteomes" id="UP001057498">
    <property type="component" value="Chromosome"/>
</dbReference>
<dbReference type="SMART" id="SM00091">
    <property type="entry name" value="PAS"/>
    <property type="match status" value="2"/>
</dbReference>
<dbReference type="InterPro" id="IPR003661">
    <property type="entry name" value="HisK_dim/P_dom"/>
</dbReference>
<dbReference type="InterPro" id="IPR000700">
    <property type="entry name" value="PAS-assoc_C"/>
</dbReference>
<evidence type="ECO:0000256" key="9">
    <source>
        <dbReference type="PROSITE-ProRule" id="PRU00169"/>
    </source>
</evidence>
<keyword evidence="6" id="KW-1133">Transmembrane helix</keyword>
<dbReference type="InterPro" id="IPR006189">
    <property type="entry name" value="CHASE_dom"/>
</dbReference>
<dbReference type="GO" id="GO:0016301">
    <property type="term" value="F:kinase activity"/>
    <property type="evidence" value="ECO:0007669"/>
    <property type="project" value="UniProtKB-KW"/>
</dbReference>
<evidence type="ECO:0000256" key="3">
    <source>
        <dbReference type="ARBA" id="ARBA00012438"/>
    </source>
</evidence>
<dbReference type="InterPro" id="IPR000014">
    <property type="entry name" value="PAS"/>
</dbReference>
<dbReference type="Pfam" id="PF01627">
    <property type="entry name" value="Hpt"/>
    <property type="match status" value="1"/>
</dbReference>
<feature type="domain" description="PAS" evidence="13">
    <location>
        <begin position="364"/>
        <end position="435"/>
    </location>
</feature>
<dbReference type="PANTHER" id="PTHR45339">
    <property type="entry name" value="HYBRID SIGNAL TRANSDUCTION HISTIDINE KINASE J"/>
    <property type="match status" value="1"/>
</dbReference>
<dbReference type="SMART" id="SM00448">
    <property type="entry name" value="REC"/>
    <property type="match status" value="1"/>
</dbReference>
<sequence length="1426" mass="153726">MPESRQLRRSLRQAAGLLGVGVLCAGLAALQQERLNAEQVAEELDTLAQRSADQLVERVRRFEYGLRGVRGAILTVGVDGITHERFRAYHASRDIDREFPGARGFGFIRRVPREQEAAFTAAARRDGRPGFEVHSLAPHEGPRYVIQYIEPVERNDQAVGLDIASEAQRRAAADRAAHSGQAAITGPITLVQATGRPLHAFLILLPIYRGDPATLNEVSNDATREAATFGWAYTPLVMDEVIAGFEPRSGEFTLRLFDTSAPEAPVRFYGPADAPTLPMPAVTSARSAGTAPAHDAARLRHVHRAVFGRDWLVELHATPAFVARLNQTRPETVFAVGAFTSLLLAALLYAHLVNRSRVQLIRSHRARMTTLLENSSDAIIAEALDGRLTAWNRAAERIFGRTAAEVLGRPCPPLLLPPDRHRSDQQRRELVLQGDPVAPVDEVLLRSDGSEIEVSMTVAPITASDGHIVGIGRTIRDISERKSAERQMQQFTAALERQVAARTSELAAALREHQALLGTIQSHALYSVTDPRGQITDVNDNFCRISGYRREELVGRTHRVVNSGTHDAGHWAGLWRTIAAGQVWRGEICNRTKDGALYWVDSIIAPFFDEQGRIERYVSIRTDITARREAEAARAAQRAAEAASAAKSAFLATMSHEMRTPLNALIGLSHLLEGSRLDAEQRDCLTKIQIAGRSLLGVINAVLDLAKIEAGEMTLEHLPFDLRALLDEVVALLTPQAVAKRLTLELHTATPLPAWVRGDAARLRQILINLTGNAIKFTEQGRVEIHVAPATVDDHGHDQGHGGTGPDAGRPLLRFTVRDTGIGIAAQDQARLFEPFVQADASTSRRFGGSGLGLSIVRHLAQMMGGEVGMHSRLGEGSAFWVQLPLEPAAPGSTAASEPGGPSGPISARGFTLLIGHADAAQRQALVELARTLGWQAEALADGAAAVARQHVRATQGVAADALLIEWPAALGHTGPPELATLAALDASADPAWRPPVVVCGSEPGLADEALAARVVDAVLRLPAEVPDLFNAVSQAVARREGCAARVLQASRLETGAGRWLAGLRVLVVDDSAINLEVAERILAREGAQVATCTSGEAAIERLRAAPAGWDAVLMDVQMPQMDGHEATRRIRHDLGLTELPVIALTAGVLTAERQHALDKGMDDFIGKPLDPRTLVLTLRRHVERVRGSPLPLTARAGRSPRRLLTEPRASRDAAQIPPIEGIDQADLLTRLGSDARLFATLLRQVLRDFAVLADLPSSPPGQPRACLPSEPERLPALLHKLRGSAGMLGAVDVARLAGAAEQAMRSGDDPGLDAALQALATGLRCLRDASAEFLARHAEPDDEAPADGPANAPPLHTEDLRELAELLRRQDLAALDRFQILSPALRGAWGAERYRRARAAVDELQFRQALEVLEEGASGGNDVSS</sequence>
<dbReference type="PROSITE" id="PS50113">
    <property type="entry name" value="PAC"/>
    <property type="match status" value="2"/>
</dbReference>
<dbReference type="Pfam" id="PF00072">
    <property type="entry name" value="Response_reg"/>
    <property type="match status" value="1"/>
</dbReference>
<comment type="subcellular location">
    <subcellularLocation>
        <location evidence="2">Membrane</location>
    </subcellularLocation>
</comment>
<dbReference type="InterPro" id="IPR001789">
    <property type="entry name" value="Sig_transdc_resp-reg_receiver"/>
</dbReference>
<dbReference type="PROSITE" id="PS50109">
    <property type="entry name" value="HIS_KIN"/>
    <property type="match status" value="1"/>
</dbReference>
<comment type="catalytic activity">
    <reaction evidence="1">
        <text>ATP + protein L-histidine = ADP + protein N-phospho-L-histidine.</text>
        <dbReference type="EC" id="2.7.13.3"/>
    </reaction>
</comment>
<dbReference type="RefSeq" id="WP_251971834.1">
    <property type="nucleotide sequence ID" value="NZ_AP025730.1"/>
</dbReference>
<dbReference type="CDD" id="cd16922">
    <property type="entry name" value="HATPase_EvgS-ArcB-TorS-like"/>
    <property type="match status" value="1"/>
</dbReference>
<dbReference type="Gene3D" id="3.40.50.2300">
    <property type="match status" value="1"/>
</dbReference>
<dbReference type="SMART" id="SM01079">
    <property type="entry name" value="CHASE"/>
    <property type="match status" value="1"/>
</dbReference>
<dbReference type="InterPro" id="IPR013767">
    <property type="entry name" value="PAS_fold"/>
</dbReference>
<evidence type="ECO:0000259" key="14">
    <source>
        <dbReference type="PROSITE" id="PS50113"/>
    </source>
</evidence>
<dbReference type="Gene3D" id="1.20.120.160">
    <property type="entry name" value="HPT domain"/>
    <property type="match status" value="1"/>
</dbReference>
<dbReference type="Gene3D" id="3.30.450.20">
    <property type="entry name" value="PAS domain"/>
    <property type="match status" value="2"/>
</dbReference>
<dbReference type="InterPro" id="IPR003594">
    <property type="entry name" value="HATPase_dom"/>
</dbReference>
<proteinExistence type="predicted"/>
<dbReference type="InterPro" id="IPR011006">
    <property type="entry name" value="CheY-like_superfamily"/>
</dbReference>
<dbReference type="InterPro" id="IPR008207">
    <property type="entry name" value="Sig_transdc_His_kin_Hpt_dom"/>
</dbReference>
<evidence type="ECO:0000256" key="5">
    <source>
        <dbReference type="ARBA" id="ARBA00022692"/>
    </source>
</evidence>
<dbReference type="Pfam" id="PF00512">
    <property type="entry name" value="HisKA"/>
    <property type="match status" value="1"/>
</dbReference>
<evidence type="ECO:0000313" key="16">
    <source>
        <dbReference type="EMBL" id="BDI03557.1"/>
    </source>
</evidence>
<dbReference type="NCBIfam" id="TIGR00229">
    <property type="entry name" value="sensory_box"/>
    <property type="match status" value="2"/>
</dbReference>
<feature type="domain" description="Histidine kinase" evidence="11">
    <location>
        <begin position="653"/>
        <end position="888"/>
    </location>
</feature>
<evidence type="ECO:0000256" key="7">
    <source>
        <dbReference type="ARBA" id="ARBA00023012"/>
    </source>
</evidence>
<reference evidence="16" key="1">
    <citation type="submission" date="2022-04" db="EMBL/GenBank/DDBJ databases">
        <title>Whole genome sequence of Sphaerotilus sp. FB-5.</title>
        <authorList>
            <person name="Takeda M."/>
            <person name="Narihara S."/>
            <person name="Akimoto M."/>
            <person name="Akimoto R."/>
            <person name="Nishiyashiki S."/>
            <person name="Murakami T."/>
        </authorList>
    </citation>
    <scope>NUCLEOTIDE SEQUENCE</scope>
    <source>
        <strain evidence="16">FB-5</strain>
    </source>
</reference>
<dbReference type="InterPro" id="IPR042240">
    <property type="entry name" value="CHASE_sf"/>
</dbReference>
<feature type="domain" description="PAC" evidence="14">
    <location>
        <begin position="438"/>
        <end position="490"/>
    </location>
</feature>
<feature type="domain" description="CHASE" evidence="15">
    <location>
        <begin position="77"/>
        <end position="230"/>
    </location>
</feature>
<dbReference type="Gene3D" id="3.30.565.10">
    <property type="entry name" value="Histidine kinase-like ATPase, C-terminal domain"/>
    <property type="match status" value="1"/>
</dbReference>
<keyword evidence="16" id="KW-0418">Kinase</keyword>
<dbReference type="Pfam" id="PF13426">
    <property type="entry name" value="PAS_9"/>
    <property type="match status" value="1"/>
</dbReference>
<dbReference type="CDD" id="cd17546">
    <property type="entry name" value="REC_hyHK_CKI1_RcsC-like"/>
    <property type="match status" value="1"/>
</dbReference>
<dbReference type="SUPFAM" id="SSF47384">
    <property type="entry name" value="Homodimeric domain of signal transducing histidine kinase"/>
    <property type="match status" value="1"/>
</dbReference>
<dbReference type="Gene3D" id="3.30.450.350">
    <property type="entry name" value="CHASE domain"/>
    <property type="match status" value="1"/>
</dbReference>
<dbReference type="InterPro" id="IPR005467">
    <property type="entry name" value="His_kinase_dom"/>
</dbReference>
<evidence type="ECO:0000256" key="10">
    <source>
        <dbReference type="SAM" id="MobiDB-lite"/>
    </source>
</evidence>
<dbReference type="EC" id="2.7.13.3" evidence="3"/>
<evidence type="ECO:0000256" key="8">
    <source>
        <dbReference type="ARBA" id="ARBA00023136"/>
    </source>
</evidence>
<dbReference type="SUPFAM" id="SSF52172">
    <property type="entry name" value="CheY-like"/>
    <property type="match status" value="1"/>
</dbReference>
<evidence type="ECO:0000259" key="12">
    <source>
        <dbReference type="PROSITE" id="PS50110"/>
    </source>
</evidence>
<dbReference type="PROSITE" id="PS50112">
    <property type="entry name" value="PAS"/>
    <property type="match status" value="2"/>
</dbReference>
<evidence type="ECO:0000256" key="1">
    <source>
        <dbReference type="ARBA" id="ARBA00000085"/>
    </source>
</evidence>
<accession>A0ABM7YGX0</accession>
<feature type="region of interest" description="Disordered" evidence="10">
    <location>
        <begin position="1192"/>
        <end position="1212"/>
    </location>
</feature>
<name>A0ABM7YGX0_9BURK</name>
<keyword evidence="7" id="KW-0902">Two-component regulatory system</keyword>
<dbReference type="SMART" id="SM00388">
    <property type="entry name" value="HisKA"/>
    <property type="match status" value="1"/>
</dbReference>
<evidence type="ECO:0000256" key="6">
    <source>
        <dbReference type="ARBA" id="ARBA00022989"/>
    </source>
</evidence>
<evidence type="ECO:0000256" key="2">
    <source>
        <dbReference type="ARBA" id="ARBA00004370"/>
    </source>
</evidence>
<dbReference type="EMBL" id="AP025730">
    <property type="protein sequence ID" value="BDI03557.1"/>
    <property type="molecule type" value="Genomic_DNA"/>
</dbReference>
<organism evidence="16 17">
    <name type="scientific">Sphaerotilus microaerophilus</name>
    <dbReference type="NCBI Taxonomy" id="2914710"/>
    <lineage>
        <taxon>Bacteria</taxon>
        <taxon>Pseudomonadati</taxon>
        <taxon>Pseudomonadota</taxon>
        <taxon>Betaproteobacteria</taxon>
        <taxon>Burkholderiales</taxon>
        <taxon>Sphaerotilaceae</taxon>
        <taxon>Sphaerotilus</taxon>
    </lineage>
</organism>
<evidence type="ECO:0000313" key="17">
    <source>
        <dbReference type="Proteomes" id="UP001057498"/>
    </source>
</evidence>
<dbReference type="InterPro" id="IPR035965">
    <property type="entry name" value="PAS-like_dom_sf"/>
</dbReference>
<keyword evidence="5" id="KW-0812">Transmembrane</keyword>
<dbReference type="InterPro" id="IPR001610">
    <property type="entry name" value="PAC"/>
</dbReference>
<evidence type="ECO:0000259" key="13">
    <source>
        <dbReference type="PROSITE" id="PS50112"/>
    </source>
</evidence>